<evidence type="ECO:0000313" key="4">
    <source>
        <dbReference type="Proteomes" id="UP000649617"/>
    </source>
</evidence>
<keyword evidence="2" id="KW-0472">Membrane</keyword>
<feature type="region of interest" description="Disordered" evidence="1">
    <location>
        <begin position="174"/>
        <end position="200"/>
    </location>
</feature>
<evidence type="ECO:0000313" key="3">
    <source>
        <dbReference type="EMBL" id="CAE7418442.1"/>
    </source>
</evidence>
<feature type="non-terminal residue" evidence="3">
    <location>
        <position position="1"/>
    </location>
</feature>
<feature type="region of interest" description="Disordered" evidence="1">
    <location>
        <begin position="34"/>
        <end position="80"/>
    </location>
</feature>
<proteinExistence type="predicted"/>
<keyword evidence="2" id="KW-0812">Transmembrane</keyword>
<name>A0A812R2V9_SYMPI</name>
<feature type="compositionally biased region" description="Low complexity" evidence="1">
    <location>
        <begin position="174"/>
        <end position="191"/>
    </location>
</feature>
<comment type="caution">
    <text evidence="3">The sequence shown here is derived from an EMBL/GenBank/DDBJ whole genome shotgun (WGS) entry which is preliminary data.</text>
</comment>
<reference evidence="3" key="1">
    <citation type="submission" date="2021-02" db="EMBL/GenBank/DDBJ databases">
        <authorList>
            <person name="Dougan E. K."/>
            <person name="Rhodes N."/>
            <person name="Thang M."/>
            <person name="Chan C."/>
        </authorList>
    </citation>
    <scope>NUCLEOTIDE SEQUENCE</scope>
</reference>
<evidence type="ECO:0000256" key="1">
    <source>
        <dbReference type="SAM" id="MobiDB-lite"/>
    </source>
</evidence>
<gene>
    <name evidence="3" type="ORF">SPIL2461_LOCUS10305</name>
</gene>
<keyword evidence="2" id="KW-1133">Transmembrane helix</keyword>
<sequence>LATGVLLSWTSPSWALRDVSSELEQDVLELYKMAGNGGHRPEHHSRRFSRQPASPEAVATSPVGSRPAAETARAESAEPVAVGKVPADDSTCFVDNSGYSGGCKMDGCSCPALQHCYPKFSKDDGDQDVGVCGLAMWFMSLISAVLFGTFVFGLMVMRSCLQYEDKTRELVRESSSIRARARRSQAQAASRGNTQQAPDG</sequence>
<accession>A0A812R2V9</accession>
<evidence type="ECO:0000256" key="2">
    <source>
        <dbReference type="SAM" id="Phobius"/>
    </source>
</evidence>
<dbReference type="OrthoDB" id="436238at2759"/>
<keyword evidence="4" id="KW-1185">Reference proteome</keyword>
<protein>
    <submittedName>
        <fullName evidence="3">Uncharacterized protein</fullName>
    </submittedName>
</protein>
<feature type="transmembrane region" description="Helical" evidence="2">
    <location>
        <begin position="134"/>
        <end position="156"/>
    </location>
</feature>
<dbReference type="EMBL" id="CAJNIZ010018936">
    <property type="protein sequence ID" value="CAE7418442.1"/>
    <property type="molecule type" value="Genomic_DNA"/>
</dbReference>
<organism evidence="3 4">
    <name type="scientific">Symbiodinium pilosum</name>
    <name type="common">Dinoflagellate</name>
    <dbReference type="NCBI Taxonomy" id="2952"/>
    <lineage>
        <taxon>Eukaryota</taxon>
        <taxon>Sar</taxon>
        <taxon>Alveolata</taxon>
        <taxon>Dinophyceae</taxon>
        <taxon>Suessiales</taxon>
        <taxon>Symbiodiniaceae</taxon>
        <taxon>Symbiodinium</taxon>
    </lineage>
</organism>
<dbReference type="AlphaFoldDB" id="A0A812R2V9"/>
<dbReference type="Proteomes" id="UP000649617">
    <property type="component" value="Unassembled WGS sequence"/>
</dbReference>